<feature type="transmembrane region" description="Helical" evidence="1">
    <location>
        <begin position="6"/>
        <end position="22"/>
    </location>
</feature>
<evidence type="ECO:0008006" key="4">
    <source>
        <dbReference type="Google" id="ProtNLM"/>
    </source>
</evidence>
<keyword evidence="1" id="KW-0812">Transmembrane</keyword>
<reference evidence="2 3" key="1">
    <citation type="submission" date="2015-09" db="EMBL/GenBank/DDBJ databases">
        <title>Trachymyrmex zeteki WGS genome.</title>
        <authorList>
            <person name="Nygaard S."/>
            <person name="Hu H."/>
            <person name="Boomsma J."/>
            <person name="Zhang G."/>
        </authorList>
    </citation>
    <scope>NUCLEOTIDE SEQUENCE [LARGE SCALE GENOMIC DNA]</scope>
    <source>
        <strain evidence="2">Tzet28-1</strain>
        <tissue evidence="2">Whole body</tissue>
    </source>
</reference>
<sequence>MDTNEDILTKGIAILIIGMYILKRRKSFRWFNRKYWMRPINMRRLDQGDFYHLLQEMKNDSEMFFRYTRMSLCVFNQLLEMIRPFLTKRSHRALTPEHRLALTLQYVYFNGNYASQVRKVILHT</sequence>
<accession>A0A151WN72</accession>
<dbReference type="EMBL" id="KQ982920">
    <property type="protein sequence ID" value="KYQ49258.1"/>
    <property type="molecule type" value="Genomic_DNA"/>
</dbReference>
<dbReference type="STRING" id="64791.A0A151WN72"/>
<keyword evidence="3" id="KW-1185">Reference proteome</keyword>
<dbReference type="Proteomes" id="UP000075809">
    <property type="component" value="Unassembled WGS sequence"/>
</dbReference>
<dbReference type="AlphaFoldDB" id="A0A151WN72"/>
<gene>
    <name evidence="2" type="ORF">ALC60_11670</name>
</gene>
<organism evidence="2 3">
    <name type="scientific">Mycetomoellerius zeteki</name>
    <dbReference type="NCBI Taxonomy" id="64791"/>
    <lineage>
        <taxon>Eukaryota</taxon>
        <taxon>Metazoa</taxon>
        <taxon>Ecdysozoa</taxon>
        <taxon>Arthropoda</taxon>
        <taxon>Hexapoda</taxon>
        <taxon>Insecta</taxon>
        <taxon>Pterygota</taxon>
        <taxon>Neoptera</taxon>
        <taxon>Endopterygota</taxon>
        <taxon>Hymenoptera</taxon>
        <taxon>Apocrita</taxon>
        <taxon>Aculeata</taxon>
        <taxon>Formicoidea</taxon>
        <taxon>Formicidae</taxon>
        <taxon>Myrmicinae</taxon>
        <taxon>Mycetomoellerius</taxon>
    </lineage>
</organism>
<keyword evidence="1" id="KW-1133">Transmembrane helix</keyword>
<proteinExistence type="predicted"/>
<name>A0A151WN72_9HYME</name>
<evidence type="ECO:0000313" key="2">
    <source>
        <dbReference type="EMBL" id="KYQ49258.1"/>
    </source>
</evidence>
<keyword evidence="1" id="KW-0472">Membrane</keyword>
<evidence type="ECO:0000313" key="3">
    <source>
        <dbReference type="Proteomes" id="UP000075809"/>
    </source>
</evidence>
<protein>
    <recommendedName>
        <fullName evidence="4">Nuclease HARBI1</fullName>
    </recommendedName>
</protein>
<evidence type="ECO:0000256" key="1">
    <source>
        <dbReference type="SAM" id="Phobius"/>
    </source>
</evidence>